<dbReference type="EMBL" id="AGQV01000002">
    <property type="protein sequence ID" value="EHH68384.1"/>
    <property type="molecule type" value="Genomic_DNA"/>
</dbReference>
<dbReference type="PATRIC" id="fig|1088869.3.peg.1152"/>
<protein>
    <recommendedName>
        <fullName evidence="3">Phage gp6-like head-tail connector protein</fullName>
    </recommendedName>
</protein>
<dbReference type="Proteomes" id="UP000004949">
    <property type="component" value="Unassembled WGS sequence"/>
</dbReference>
<proteinExistence type="predicted"/>
<keyword evidence="2" id="KW-1185">Reference proteome</keyword>
<dbReference type="NCBIfam" id="TIGR02215">
    <property type="entry name" value="phage_chp_gp8"/>
    <property type="match status" value="1"/>
</dbReference>
<gene>
    <name evidence="1" type="ORF">GMO_11540</name>
</gene>
<name>G6XIS6_9PROT</name>
<dbReference type="STRING" id="1088869.GMO_11540"/>
<dbReference type="Gene3D" id="1.10.3230.30">
    <property type="entry name" value="Phage gp6-like head-tail connector protein"/>
    <property type="match status" value="1"/>
</dbReference>
<evidence type="ECO:0000313" key="2">
    <source>
        <dbReference type="Proteomes" id="UP000004949"/>
    </source>
</evidence>
<accession>G6XIS6</accession>
<evidence type="ECO:0000313" key="1">
    <source>
        <dbReference type="EMBL" id="EHH68384.1"/>
    </source>
</evidence>
<evidence type="ECO:0008006" key="3">
    <source>
        <dbReference type="Google" id="ProtNLM"/>
    </source>
</evidence>
<comment type="caution">
    <text evidence="1">The sequence shown here is derived from an EMBL/GenBank/DDBJ whole genome shotgun (WGS) entry which is preliminary data.</text>
</comment>
<organism evidence="1 2">
    <name type="scientific">Gluconobacter morbifer G707</name>
    <dbReference type="NCBI Taxonomy" id="1088869"/>
    <lineage>
        <taxon>Bacteria</taxon>
        <taxon>Pseudomonadati</taxon>
        <taxon>Pseudomonadota</taxon>
        <taxon>Alphaproteobacteria</taxon>
        <taxon>Acetobacterales</taxon>
        <taxon>Acetobacteraceae</taxon>
        <taxon>Gluconobacter</taxon>
    </lineage>
</organism>
<dbReference type="InterPro" id="IPR011738">
    <property type="entry name" value="Phage_CHP"/>
</dbReference>
<sequence length="99" mass="10663">MRPDGTTQLLASDKYILDNVLQPAHLRILPDAIEGPIQHLSTIFEAGYGADPSVIPVPIVQAVMMIASYLYENRGDTDAQIPAAAEALLAPYRLITFGG</sequence>
<dbReference type="InterPro" id="IPR006450">
    <property type="entry name" value="Phage_HK97_gp6-like"/>
</dbReference>
<dbReference type="NCBIfam" id="TIGR01560">
    <property type="entry name" value="put_DNA_pack"/>
    <property type="match status" value="1"/>
</dbReference>
<dbReference type="CDD" id="cd08054">
    <property type="entry name" value="gp6"/>
    <property type="match status" value="1"/>
</dbReference>
<reference evidence="1 2" key="1">
    <citation type="submission" date="2011-10" db="EMBL/GenBank/DDBJ databases">
        <title>Genome sequence of Gluconobacter morbifer G707, isolated from Drosophila gut.</title>
        <authorList>
            <person name="Lee W.-J."/>
            <person name="Kim E.-K."/>
        </authorList>
    </citation>
    <scope>NUCLEOTIDE SEQUENCE [LARGE SCALE GENOMIC DNA]</scope>
    <source>
        <strain evidence="1 2">G707</strain>
    </source>
</reference>
<dbReference type="AlphaFoldDB" id="G6XIS6"/>